<dbReference type="GO" id="GO:0005764">
    <property type="term" value="C:lysosome"/>
    <property type="evidence" value="ECO:0007669"/>
    <property type="project" value="TreeGrafter"/>
</dbReference>
<dbReference type="PANTHER" id="PTHR47966:SF51">
    <property type="entry name" value="BETA-SITE APP-CLEAVING ENZYME, ISOFORM A-RELATED"/>
    <property type="match status" value="1"/>
</dbReference>
<keyword evidence="3" id="KW-1185">Reference proteome</keyword>
<proteinExistence type="inferred from homology"/>
<accession>A0A1I7Y029</accession>
<evidence type="ECO:0000313" key="4">
    <source>
        <dbReference type="WBParaSite" id="L893_g1137.t1"/>
    </source>
</evidence>
<dbReference type="InterPro" id="IPR021109">
    <property type="entry name" value="Peptidase_aspartic_dom_sf"/>
</dbReference>
<dbReference type="WBParaSite" id="L893_g1137.t1">
    <property type="protein sequence ID" value="L893_g1137.t1"/>
    <property type="gene ID" value="L893_g1137"/>
</dbReference>
<dbReference type="Pfam" id="PF00026">
    <property type="entry name" value="Asp"/>
    <property type="match status" value="1"/>
</dbReference>
<evidence type="ECO:0000313" key="3">
    <source>
        <dbReference type="Proteomes" id="UP000095287"/>
    </source>
</evidence>
<reference evidence="4" key="1">
    <citation type="submission" date="2016-11" db="UniProtKB">
        <authorList>
            <consortium name="WormBaseParasite"/>
        </authorList>
    </citation>
    <scope>IDENTIFICATION</scope>
</reference>
<dbReference type="PROSITE" id="PS51767">
    <property type="entry name" value="PEPTIDASE_A1"/>
    <property type="match status" value="1"/>
</dbReference>
<dbReference type="GO" id="GO:0004190">
    <property type="term" value="F:aspartic-type endopeptidase activity"/>
    <property type="evidence" value="ECO:0007669"/>
    <property type="project" value="InterPro"/>
</dbReference>
<dbReference type="Proteomes" id="UP000095287">
    <property type="component" value="Unplaced"/>
</dbReference>
<feature type="domain" description="Peptidase A1" evidence="2">
    <location>
        <begin position="1"/>
        <end position="114"/>
    </location>
</feature>
<dbReference type="InterPro" id="IPR001461">
    <property type="entry name" value="Aspartic_peptidase_A1"/>
</dbReference>
<protein>
    <submittedName>
        <fullName evidence="4">Peptidase A1 domain-containing protein</fullName>
    </submittedName>
</protein>
<name>A0A1I7Y029_9BILA</name>
<comment type="similarity">
    <text evidence="1">Belongs to the peptidase A1 family.</text>
</comment>
<organism evidence="3 4">
    <name type="scientific">Steinernema glaseri</name>
    <dbReference type="NCBI Taxonomy" id="37863"/>
    <lineage>
        <taxon>Eukaryota</taxon>
        <taxon>Metazoa</taxon>
        <taxon>Ecdysozoa</taxon>
        <taxon>Nematoda</taxon>
        <taxon>Chromadorea</taxon>
        <taxon>Rhabditida</taxon>
        <taxon>Tylenchina</taxon>
        <taxon>Panagrolaimomorpha</taxon>
        <taxon>Strongyloidoidea</taxon>
        <taxon>Steinernematidae</taxon>
        <taxon>Steinernema</taxon>
    </lineage>
</organism>
<dbReference type="Gene3D" id="2.40.70.10">
    <property type="entry name" value="Acid Proteases"/>
    <property type="match status" value="1"/>
</dbReference>
<dbReference type="SUPFAM" id="SSF50630">
    <property type="entry name" value="Acid proteases"/>
    <property type="match status" value="1"/>
</dbReference>
<dbReference type="AlphaFoldDB" id="A0A1I7Y029"/>
<dbReference type="GO" id="GO:0006508">
    <property type="term" value="P:proteolysis"/>
    <property type="evidence" value="ECO:0007669"/>
    <property type="project" value="InterPro"/>
</dbReference>
<dbReference type="InterPro" id="IPR033121">
    <property type="entry name" value="PEPTIDASE_A1"/>
</dbReference>
<sequence length="120" mass="12818">VKSALSDTGSGAIFAPQADVDAIAKELKAVKVGTNYALPCDGNPDFVVTIGGKPFHVKTEHYVINTGPKIVGGVNYCLLAIVANQRINHWILGTPFMSQFCQIYDVGQKRIGFAEAIAQP</sequence>
<evidence type="ECO:0000256" key="1">
    <source>
        <dbReference type="ARBA" id="ARBA00007447"/>
    </source>
</evidence>
<evidence type="ECO:0000259" key="2">
    <source>
        <dbReference type="PROSITE" id="PS51767"/>
    </source>
</evidence>
<dbReference type="PANTHER" id="PTHR47966">
    <property type="entry name" value="BETA-SITE APP-CLEAVING ENZYME, ISOFORM A-RELATED"/>
    <property type="match status" value="1"/>
</dbReference>